<protein>
    <submittedName>
        <fullName evidence="1">Uncharacterized protein</fullName>
    </submittedName>
</protein>
<dbReference type="HOGENOM" id="CLU_429605_0_0_1"/>
<proteinExistence type="predicted"/>
<dbReference type="RefSeq" id="XP_006667359.1">
    <property type="nucleotide sequence ID" value="XM_006667296.1"/>
</dbReference>
<gene>
    <name evidence="1" type="ORF">CCM_02143</name>
</gene>
<dbReference type="InParanoid" id="G3J831"/>
<dbReference type="VEuPathDB" id="FungiDB:CCM_02143"/>
<dbReference type="Proteomes" id="UP000001610">
    <property type="component" value="Unassembled WGS sequence"/>
</dbReference>
<dbReference type="GeneID" id="18164171"/>
<accession>G3J831</accession>
<sequence>MIPLFIGTCENRFDLYYTNSLNSVVANRNYICTWFSVADFETKHRAETRIRLLANNGARFSDVSPGRGQLWVKLDMSNKTKMTGIKVAALYITIVNVTTTTVPVRDAASQHNSSFNEKLRTPSGSSSASFVDLTGPALMPTMTREEALAKIRRNWCQARKISNIKIDVLFLSPVFLALKPGAFLLRDSMLYQFMNVGAAAFPGQDDPKKWGRSWRTSSHTVQAPLNMKSLLNLSNEILGDIIVLALELNDTRLPLRYRCGILYTDFRCRRYGYYKDFWCLLHSCRRLRECTFDQMLQRANFVIHETTGLQLLVADFRRNGFLSRLKNLDFCFSTEEYDGIYGGNNRDLESRAALTDVAAILSQLPAGLRRLEMNFITDETGLDFGAPLPSLIRALHRFQELEELLWYCDLSLFDFEWYPAAPPFGQWATVADCYKRSTNPDYVKDIPRDRFQDIPFTIPRDKPAFPALSRLTLTSTIVLLPHQMAEALSAQQLPSLSCLHFLNIRWPYNPDDMDPVEWPIGRRCFARMNALTEFRWEADDVTTRFQSLEGPPECHIPPTAETLAAIRDFHGSSLRKLTINYQDYPYFGDESRGSRYVNIDGIHWVKFTGEMTALERIYVVFNDSRPNFTKGYDRDGE</sequence>
<dbReference type="eggNOG" id="ENOG502SZ5Y">
    <property type="taxonomic scope" value="Eukaryota"/>
</dbReference>
<evidence type="ECO:0000313" key="2">
    <source>
        <dbReference type="Proteomes" id="UP000001610"/>
    </source>
</evidence>
<evidence type="ECO:0000313" key="1">
    <source>
        <dbReference type="EMBL" id="EGX93873.1"/>
    </source>
</evidence>
<dbReference type="KEGG" id="cmt:CCM_02143"/>
<organism evidence="1 2">
    <name type="scientific">Cordyceps militaris (strain CM01)</name>
    <name type="common">Caterpillar fungus</name>
    <dbReference type="NCBI Taxonomy" id="983644"/>
    <lineage>
        <taxon>Eukaryota</taxon>
        <taxon>Fungi</taxon>
        <taxon>Dikarya</taxon>
        <taxon>Ascomycota</taxon>
        <taxon>Pezizomycotina</taxon>
        <taxon>Sordariomycetes</taxon>
        <taxon>Hypocreomycetidae</taxon>
        <taxon>Hypocreales</taxon>
        <taxon>Cordycipitaceae</taxon>
        <taxon>Cordyceps</taxon>
    </lineage>
</organism>
<dbReference type="AlphaFoldDB" id="G3J831"/>
<keyword evidence="2" id="KW-1185">Reference proteome</keyword>
<name>G3J831_CORMM</name>
<dbReference type="EMBL" id="JH126400">
    <property type="protein sequence ID" value="EGX93873.1"/>
    <property type="molecule type" value="Genomic_DNA"/>
</dbReference>
<reference evidence="1 2" key="1">
    <citation type="journal article" date="2011" name="Genome Biol.">
        <title>Genome sequence of the insect pathogenic fungus Cordyceps militaris, a valued traditional Chinese medicine.</title>
        <authorList>
            <person name="Zheng P."/>
            <person name="Xia Y."/>
            <person name="Xiao G."/>
            <person name="Xiong C."/>
            <person name="Hu X."/>
            <person name="Zhang S."/>
            <person name="Zheng H."/>
            <person name="Huang Y."/>
            <person name="Zhou Y."/>
            <person name="Wang S."/>
            <person name="Zhao G.P."/>
            <person name="Liu X."/>
            <person name="St Leger R.J."/>
            <person name="Wang C."/>
        </authorList>
    </citation>
    <scope>NUCLEOTIDE SEQUENCE [LARGE SCALE GENOMIC DNA]</scope>
    <source>
        <strain evidence="1 2">CM01</strain>
    </source>
</reference>